<feature type="domain" description="Protein kinase" evidence="7">
    <location>
        <begin position="24"/>
        <end position="346"/>
    </location>
</feature>
<gene>
    <name evidence="8" type="ORF">PGLA1383_LOCUS48450</name>
</gene>
<dbReference type="SMART" id="SM00220">
    <property type="entry name" value="S_TKc"/>
    <property type="match status" value="1"/>
</dbReference>
<feature type="region of interest" description="Disordered" evidence="6">
    <location>
        <begin position="518"/>
        <end position="555"/>
    </location>
</feature>
<keyword evidence="4" id="KW-0418">Kinase</keyword>
<feature type="region of interest" description="Disordered" evidence="6">
    <location>
        <begin position="628"/>
        <end position="658"/>
    </location>
</feature>
<dbReference type="Pfam" id="PF00069">
    <property type="entry name" value="Pkinase"/>
    <property type="match status" value="1"/>
</dbReference>
<dbReference type="PROSITE" id="PS00108">
    <property type="entry name" value="PROTEIN_KINASE_ST"/>
    <property type="match status" value="1"/>
</dbReference>
<dbReference type="SUPFAM" id="SSF56112">
    <property type="entry name" value="Protein kinase-like (PK-like)"/>
    <property type="match status" value="1"/>
</dbReference>
<feature type="compositionally biased region" description="Basic and acidic residues" evidence="6">
    <location>
        <begin position="363"/>
        <end position="376"/>
    </location>
</feature>
<feature type="compositionally biased region" description="Polar residues" evidence="6">
    <location>
        <begin position="524"/>
        <end position="537"/>
    </location>
</feature>
<dbReference type="InterPro" id="IPR050660">
    <property type="entry name" value="NEK_Ser/Thr_kinase"/>
</dbReference>
<evidence type="ECO:0000256" key="4">
    <source>
        <dbReference type="ARBA" id="ARBA00022777"/>
    </source>
</evidence>
<protein>
    <recommendedName>
        <fullName evidence="1">non-specific serine/threonine protein kinase</fullName>
        <ecNumber evidence="1">2.7.11.1</ecNumber>
    </recommendedName>
</protein>
<evidence type="ECO:0000256" key="5">
    <source>
        <dbReference type="ARBA" id="ARBA00022840"/>
    </source>
</evidence>
<dbReference type="PROSITE" id="PS50011">
    <property type="entry name" value="PROTEIN_KINASE_DOM"/>
    <property type="match status" value="1"/>
</dbReference>
<dbReference type="InterPro" id="IPR011009">
    <property type="entry name" value="Kinase-like_dom_sf"/>
</dbReference>
<evidence type="ECO:0000256" key="2">
    <source>
        <dbReference type="ARBA" id="ARBA00022679"/>
    </source>
</evidence>
<name>A0A813H492_POLGL</name>
<dbReference type="EC" id="2.7.11.1" evidence="1"/>
<reference evidence="8" key="1">
    <citation type="submission" date="2021-02" db="EMBL/GenBank/DDBJ databases">
        <authorList>
            <person name="Dougan E. K."/>
            <person name="Rhodes N."/>
            <person name="Thang M."/>
            <person name="Chan C."/>
        </authorList>
    </citation>
    <scope>NUCLEOTIDE SEQUENCE</scope>
</reference>
<dbReference type="PANTHER" id="PTHR43671:SF13">
    <property type="entry name" value="SERINE_THREONINE-PROTEIN KINASE NEK2"/>
    <property type="match status" value="1"/>
</dbReference>
<keyword evidence="2" id="KW-0808">Transferase</keyword>
<evidence type="ECO:0000313" key="8">
    <source>
        <dbReference type="EMBL" id="CAE8632502.1"/>
    </source>
</evidence>
<dbReference type="PANTHER" id="PTHR43671">
    <property type="entry name" value="SERINE/THREONINE-PROTEIN KINASE NEK"/>
    <property type="match status" value="1"/>
</dbReference>
<feature type="compositionally biased region" description="Low complexity" evidence="6">
    <location>
        <begin position="60"/>
        <end position="71"/>
    </location>
</feature>
<feature type="region of interest" description="Disordered" evidence="6">
    <location>
        <begin position="358"/>
        <end position="391"/>
    </location>
</feature>
<dbReference type="GO" id="GO:0005524">
    <property type="term" value="F:ATP binding"/>
    <property type="evidence" value="ECO:0007669"/>
    <property type="project" value="UniProtKB-KW"/>
</dbReference>
<dbReference type="InterPro" id="IPR000719">
    <property type="entry name" value="Prot_kinase_dom"/>
</dbReference>
<sequence length="710" mass="76305">MVRSMSEGPSELGPWRPRYDSVSLQVCRLLGRGAFGEVVLARASRQRRAAEDSAVEELQSPRSPSSPSTSTLVALKRANVGQLSAAGSERAVEEAKLLQRLGEETEHILRCFDFRLLSGTYPLLELMLEFAPLGDLSTRIRHHRDWGQSPKQCANLGRGLPEEEVVCYGFDIAAGLSHLHNLRPKVLHRDIKPANIVLFHGNKSGGKEARAHLPRAKLADFGIAKILELESSLAGCATVIGTPHYFAPELCRGEQYDERADAWALGCVLYEMLCLHRPFHKAEGNLALLAVRISEGKFDRDALAKQARQYNGLLVMALLGLLAPDQEQRSRANDAMDALQQLEALLLASCGSELPASTASWRQRMDDESDSDHPEATPEVMSPADSWQGADSWEGAVAGPLEDLLTQLPTFQPRTEKASTPMQATIRVGEAVEVVSPSARTLWEGCAPLLLPFEDTIGPEIRSSPATRSRQASPSFLGQSLRTEVLGEGGFASWAARGGTGGGYAEAPSFFSRLAWESPLGSPSEATQRMGHQTPTEASPRIETHEAPKGGLSATLRAKVVPPLPKTAPRPGSGGTRLFMRPIHSIHGPRSAQPFTPSACGEGVDPEVPVVFCFFDDEPTGSPAKVPEPVWSQPASPTSAPSCEGFDASGQMPSSPATAGWQEVQLPCFFAKKAADGLFDATSSEGGSEVLQKATRADGQSGIFSLTSVE</sequence>
<dbReference type="Proteomes" id="UP000654075">
    <property type="component" value="Unassembled WGS sequence"/>
</dbReference>
<evidence type="ECO:0000256" key="1">
    <source>
        <dbReference type="ARBA" id="ARBA00012513"/>
    </source>
</evidence>
<dbReference type="EMBL" id="CAJNNV010030424">
    <property type="protein sequence ID" value="CAE8632502.1"/>
    <property type="molecule type" value="Genomic_DNA"/>
</dbReference>
<organism evidence="8 9">
    <name type="scientific">Polarella glacialis</name>
    <name type="common">Dinoflagellate</name>
    <dbReference type="NCBI Taxonomy" id="89957"/>
    <lineage>
        <taxon>Eukaryota</taxon>
        <taxon>Sar</taxon>
        <taxon>Alveolata</taxon>
        <taxon>Dinophyceae</taxon>
        <taxon>Suessiales</taxon>
        <taxon>Suessiaceae</taxon>
        <taxon>Polarella</taxon>
    </lineage>
</organism>
<evidence type="ECO:0000256" key="3">
    <source>
        <dbReference type="ARBA" id="ARBA00022741"/>
    </source>
</evidence>
<evidence type="ECO:0000256" key="6">
    <source>
        <dbReference type="SAM" id="MobiDB-lite"/>
    </source>
</evidence>
<keyword evidence="5" id="KW-0067">ATP-binding</keyword>
<dbReference type="OrthoDB" id="425408at2759"/>
<dbReference type="InterPro" id="IPR008271">
    <property type="entry name" value="Ser/Thr_kinase_AS"/>
</dbReference>
<feature type="region of interest" description="Disordered" evidence="6">
    <location>
        <begin position="51"/>
        <end position="71"/>
    </location>
</feature>
<comment type="caution">
    <text evidence="8">The sequence shown here is derived from an EMBL/GenBank/DDBJ whole genome shotgun (WGS) entry which is preliminary data.</text>
</comment>
<dbReference type="Gene3D" id="1.10.510.10">
    <property type="entry name" value="Transferase(Phosphotransferase) domain 1"/>
    <property type="match status" value="1"/>
</dbReference>
<evidence type="ECO:0000313" key="9">
    <source>
        <dbReference type="Proteomes" id="UP000654075"/>
    </source>
</evidence>
<proteinExistence type="predicted"/>
<evidence type="ECO:0000259" key="7">
    <source>
        <dbReference type="PROSITE" id="PS50011"/>
    </source>
</evidence>
<dbReference type="GO" id="GO:0004674">
    <property type="term" value="F:protein serine/threonine kinase activity"/>
    <property type="evidence" value="ECO:0007669"/>
    <property type="project" value="UniProtKB-EC"/>
</dbReference>
<keyword evidence="3" id="KW-0547">Nucleotide-binding</keyword>
<accession>A0A813H492</accession>
<dbReference type="Gene3D" id="3.30.200.20">
    <property type="entry name" value="Phosphorylase Kinase, domain 1"/>
    <property type="match status" value="1"/>
</dbReference>
<dbReference type="AlphaFoldDB" id="A0A813H492"/>
<keyword evidence="9" id="KW-1185">Reference proteome</keyword>